<sequence>MGKDKSKKSRTSRTRTASTGWLGWQYDYDKGCYVNSRFTDGELETMDGGLCDPPEAQPVGLEERMAQTSLSPDEPEAEGDEDAAQEEHMLPSSSDIESQSPQLSNGRSASYLLYSSSPNSSPYPQRPNGDHSSMFTATAPGPEAQTYDPNASEIGMALSENIAPQGHTYPAYSVASYGKPRSGTALSQNSAGSYYGSTKYRPSTIYEAGNPATQSYASTAQPTNSNARGRVPTGPANNSHRSRRGCGNGSDTNSGRIKAKDTMTDSLPQLKLWEEFKCHGSKRFQRGCVFKVVWTEPDGNGNGRERGNISNLSLVSQTRYAAELAYTSIRRFVVCRVQEGHSICLPILTYGRRATTKPGVKPEHHAIIYTVKSSKNPRNPPREIEGEDPLLNTPIRVDPTAPQHVLERESRLNYAKLYTVEHNVKVCFIGKIHKDSHEEFKATFNRIFGDADSPVGGRMNEEEEEEGLHPNNMGYHY</sequence>
<dbReference type="EMBL" id="KV441401">
    <property type="protein sequence ID" value="OAF57017.1"/>
    <property type="molecule type" value="Genomic_DNA"/>
</dbReference>
<evidence type="ECO:0000256" key="1">
    <source>
        <dbReference type="SAM" id="MobiDB-lite"/>
    </source>
</evidence>
<dbReference type="Proteomes" id="UP000077154">
    <property type="component" value="Unassembled WGS sequence"/>
</dbReference>
<evidence type="ECO:0000259" key="2">
    <source>
        <dbReference type="Pfam" id="PF20233"/>
    </source>
</evidence>
<dbReference type="PANTHER" id="PTHR35391:SF5">
    <property type="entry name" value="DUF6590 DOMAIN-CONTAINING PROTEIN"/>
    <property type="match status" value="1"/>
</dbReference>
<dbReference type="eggNOG" id="ENOG502SV73">
    <property type="taxonomic scope" value="Eukaryota"/>
</dbReference>
<dbReference type="AlphaFoldDB" id="A0A177A4G8"/>
<organism evidence="3">
    <name type="scientific">Pseudogymnoascus destructans</name>
    <dbReference type="NCBI Taxonomy" id="655981"/>
    <lineage>
        <taxon>Eukaryota</taxon>
        <taxon>Fungi</taxon>
        <taxon>Dikarya</taxon>
        <taxon>Ascomycota</taxon>
        <taxon>Pezizomycotina</taxon>
        <taxon>Leotiomycetes</taxon>
        <taxon>Thelebolales</taxon>
        <taxon>Thelebolaceae</taxon>
        <taxon>Pseudogymnoascus</taxon>
    </lineage>
</organism>
<dbReference type="Pfam" id="PF20233">
    <property type="entry name" value="DUF6590"/>
    <property type="match status" value="1"/>
</dbReference>
<name>A0A177A4G8_9PEZI</name>
<dbReference type="PANTHER" id="PTHR35391">
    <property type="entry name" value="C2H2-TYPE DOMAIN-CONTAINING PROTEIN-RELATED"/>
    <property type="match status" value="1"/>
</dbReference>
<evidence type="ECO:0000313" key="3">
    <source>
        <dbReference type="EMBL" id="OAF57017.1"/>
    </source>
</evidence>
<feature type="domain" description="DUF6590" evidence="2">
    <location>
        <begin position="282"/>
        <end position="441"/>
    </location>
</feature>
<dbReference type="RefSeq" id="XP_024322308.1">
    <property type="nucleotide sequence ID" value="XM_024469655.1"/>
</dbReference>
<feature type="compositionally biased region" description="Acidic residues" evidence="1">
    <location>
        <begin position="73"/>
        <end position="84"/>
    </location>
</feature>
<feature type="compositionally biased region" description="Polar residues" evidence="1">
    <location>
        <begin position="91"/>
        <end position="107"/>
    </location>
</feature>
<protein>
    <recommendedName>
        <fullName evidence="2">DUF6590 domain-containing protein</fullName>
    </recommendedName>
</protein>
<feature type="region of interest" description="Disordered" evidence="1">
    <location>
        <begin position="42"/>
        <end position="149"/>
    </location>
</feature>
<reference evidence="3" key="1">
    <citation type="submission" date="2016-03" db="EMBL/GenBank/DDBJ databases">
        <title>Updated assembly of Pseudogymnoascus destructans, the fungus causing white-nose syndrome of bats.</title>
        <authorList>
            <person name="Palmer J.M."/>
            <person name="Drees K.P."/>
            <person name="Foster J.T."/>
            <person name="Lindner D.L."/>
        </authorList>
    </citation>
    <scope>NUCLEOTIDE SEQUENCE [LARGE SCALE GENOMIC DNA]</scope>
    <source>
        <strain evidence="3">20631-21</strain>
    </source>
</reference>
<feature type="compositionally biased region" description="Low complexity" evidence="1">
    <location>
        <begin position="108"/>
        <end position="123"/>
    </location>
</feature>
<proteinExistence type="predicted"/>
<dbReference type="InterPro" id="IPR046497">
    <property type="entry name" value="DUF6590"/>
</dbReference>
<gene>
    <name evidence="3" type="ORF">VC83_06049</name>
</gene>
<dbReference type="OrthoDB" id="3559580at2759"/>
<accession>A0A177A4G8</accession>
<feature type="region of interest" description="Disordered" evidence="1">
    <location>
        <begin position="215"/>
        <end position="260"/>
    </location>
</feature>
<dbReference type="VEuPathDB" id="FungiDB:GMDG_08487"/>
<dbReference type="GeneID" id="36289111"/>
<feature type="compositionally biased region" description="Polar residues" evidence="1">
    <location>
        <begin position="215"/>
        <end position="227"/>
    </location>
</feature>
<feature type="region of interest" description="Disordered" evidence="1">
    <location>
        <begin position="457"/>
        <end position="477"/>
    </location>
</feature>